<feature type="transmembrane region" description="Helical" evidence="1">
    <location>
        <begin position="12"/>
        <end position="33"/>
    </location>
</feature>
<dbReference type="EMBL" id="BK015181">
    <property type="protein sequence ID" value="DAD94742.1"/>
    <property type="molecule type" value="Genomic_DNA"/>
</dbReference>
<protein>
    <submittedName>
        <fullName evidence="2">Uncharacterized protein</fullName>
    </submittedName>
</protein>
<dbReference type="PROSITE" id="PS51257">
    <property type="entry name" value="PROKAR_LIPOPROTEIN"/>
    <property type="match status" value="1"/>
</dbReference>
<accession>A0A8S5NJ44</accession>
<keyword evidence="1" id="KW-0472">Membrane</keyword>
<name>A0A8S5NJ44_9CAUD</name>
<organism evidence="2">
    <name type="scientific">Siphoviridae sp. ctK0l2</name>
    <dbReference type="NCBI Taxonomy" id="2826243"/>
    <lineage>
        <taxon>Viruses</taxon>
        <taxon>Duplodnaviria</taxon>
        <taxon>Heunggongvirae</taxon>
        <taxon>Uroviricota</taxon>
        <taxon>Caudoviricetes</taxon>
    </lineage>
</organism>
<proteinExistence type="predicted"/>
<evidence type="ECO:0000256" key="1">
    <source>
        <dbReference type="SAM" id="Phobius"/>
    </source>
</evidence>
<feature type="transmembrane region" description="Helical" evidence="1">
    <location>
        <begin position="39"/>
        <end position="58"/>
    </location>
</feature>
<keyword evidence="1" id="KW-1133">Transmembrane helix</keyword>
<evidence type="ECO:0000313" key="2">
    <source>
        <dbReference type="EMBL" id="DAD94742.1"/>
    </source>
</evidence>
<reference evidence="2" key="1">
    <citation type="journal article" date="2021" name="Proc. Natl. Acad. Sci. U.S.A.">
        <title>A Catalog of Tens of Thousands of Viruses from Human Metagenomes Reveals Hidden Associations with Chronic Diseases.</title>
        <authorList>
            <person name="Tisza M.J."/>
            <person name="Buck C.B."/>
        </authorList>
    </citation>
    <scope>NUCLEOTIDE SEQUENCE</scope>
    <source>
        <strain evidence="2">CtK0l2</strain>
    </source>
</reference>
<sequence length="60" mass="6451">MWRELLTGIMGVLLILACTLVVGSGILLLLIYVKTPLQLLFVGLGLVVFSLGVIGILLRD</sequence>
<keyword evidence="1" id="KW-0812">Transmembrane</keyword>